<feature type="region of interest" description="Disordered" evidence="2">
    <location>
        <begin position="351"/>
        <end position="370"/>
    </location>
</feature>
<keyword evidence="6" id="KW-1185">Reference proteome</keyword>
<evidence type="ECO:0000259" key="3">
    <source>
        <dbReference type="Pfam" id="PF01408"/>
    </source>
</evidence>
<dbReference type="Gene3D" id="3.40.50.720">
    <property type="entry name" value="NAD(P)-binding Rossmann-like Domain"/>
    <property type="match status" value="1"/>
</dbReference>
<evidence type="ECO:0000256" key="2">
    <source>
        <dbReference type="SAM" id="MobiDB-lite"/>
    </source>
</evidence>
<dbReference type="Proteomes" id="UP000521075">
    <property type="component" value="Unassembled WGS sequence"/>
</dbReference>
<accession>A0A853DYH3</accession>
<dbReference type="EMBL" id="JACCHJ010000001">
    <property type="protein sequence ID" value="NYK12191.1"/>
    <property type="molecule type" value="Genomic_DNA"/>
</dbReference>
<dbReference type="InterPro" id="IPR004104">
    <property type="entry name" value="Gfo/Idh/MocA-like_OxRdtase_C"/>
</dbReference>
<gene>
    <name evidence="5" type="ORF">HNR14_004072</name>
</gene>
<reference evidence="5 6" key="1">
    <citation type="submission" date="2020-07" db="EMBL/GenBank/DDBJ databases">
        <title>Sequencing the genomes of 1000 actinobacteria strains.</title>
        <authorList>
            <person name="Klenk H.-P."/>
        </authorList>
    </citation>
    <scope>NUCLEOTIDE SEQUENCE [LARGE SCALE GENOMIC DNA]</scope>
    <source>
        <strain evidence="5 6">DSM 15166</strain>
    </source>
</reference>
<feature type="domain" description="Gfo/Idh/MocA-like oxidoreductase N-terminal" evidence="3">
    <location>
        <begin position="11"/>
        <end position="131"/>
    </location>
</feature>
<dbReference type="GO" id="GO:0000166">
    <property type="term" value="F:nucleotide binding"/>
    <property type="evidence" value="ECO:0007669"/>
    <property type="project" value="InterPro"/>
</dbReference>
<dbReference type="Pfam" id="PF02894">
    <property type="entry name" value="GFO_IDH_MocA_C"/>
    <property type="match status" value="1"/>
</dbReference>
<dbReference type="InterPro" id="IPR000683">
    <property type="entry name" value="Gfo/Idh/MocA-like_OxRdtase_N"/>
</dbReference>
<dbReference type="Gene3D" id="3.30.360.10">
    <property type="entry name" value="Dihydrodipicolinate Reductase, domain 2"/>
    <property type="match status" value="1"/>
</dbReference>
<evidence type="ECO:0000259" key="4">
    <source>
        <dbReference type="Pfam" id="PF02894"/>
    </source>
</evidence>
<dbReference type="InterPro" id="IPR051450">
    <property type="entry name" value="Gfo/Idh/MocA_Oxidoreductases"/>
</dbReference>
<comment type="caution">
    <text evidence="5">The sequence shown here is derived from an EMBL/GenBank/DDBJ whole genome shotgun (WGS) entry which is preliminary data.</text>
</comment>
<dbReference type="PANTHER" id="PTHR43377">
    <property type="entry name" value="BILIVERDIN REDUCTASE A"/>
    <property type="match status" value="1"/>
</dbReference>
<dbReference type="RefSeq" id="WP_179702423.1">
    <property type="nucleotide sequence ID" value="NZ_BAAAHA010000002.1"/>
</dbReference>
<dbReference type="AlphaFoldDB" id="A0A853DYH3"/>
<proteinExistence type="inferred from homology"/>
<feature type="domain" description="Gfo/Idh/MocA-like oxidoreductase C-terminal" evidence="4">
    <location>
        <begin position="145"/>
        <end position="335"/>
    </location>
</feature>
<dbReference type="SUPFAM" id="SSF51735">
    <property type="entry name" value="NAD(P)-binding Rossmann-fold domains"/>
    <property type="match status" value="1"/>
</dbReference>
<comment type="similarity">
    <text evidence="1">Belongs to the Gfo/Idh/MocA family.</text>
</comment>
<dbReference type="SUPFAM" id="SSF55347">
    <property type="entry name" value="Glyceraldehyde-3-phosphate dehydrogenase-like, C-terminal domain"/>
    <property type="match status" value="1"/>
</dbReference>
<dbReference type="PANTHER" id="PTHR43377:SF2">
    <property type="entry name" value="BINDING ROSSMANN FOLD OXIDOREDUCTASE, PUTATIVE (AFU_ORTHOLOGUE AFUA_4G00560)-RELATED"/>
    <property type="match status" value="1"/>
</dbReference>
<evidence type="ECO:0000256" key="1">
    <source>
        <dbReference type="ARBA" id="ARBA00010928"/>
    </source>
</evidence>
<evidence type="ECO:0000313" key="5">
    <source>
        <dbReference type="EMBL" id="NYK12191.1"/>
    </source>
</evidence>
<organism evidence="5 6">
    <name type="scientific">Leifsonia naganoensis</name>
    <dbReference type="NCBI Taxonomy" id="150025"/>
    <lineage>
        <taxon>Bacteria</taxon>
        <taxon>Bacillati</taxon>
        <taxon>Actinomycetota</taxon>
        <taxon>Actinomycetes</taxon>
        <taxon>Micrococcales</taxon>
        <taxon>Microbacteriaceae</taxon>
        <taxon>Leifsonia</taxon>
    </lineage>
</organism>
<dbReference type="Pfam" id="PF01408">
    <property type="entry name" value="GFO_IDH_MocA"/>
    <property type="match status" value="1"/>
</dbReference>
<name>A0A853DYH3_9MICO</name>
<sequence length="424" mass="46099">MQHTPVVGRPVRIAIIGAGNRGQSYASWVHANPDRARIVAVADPRPFQRGVIAAGDPEVRHFEDWRELVAEPARVADMVIVSTQDRQHVEPAVACAERGYAILMEKPLAPTEEESRRIVAAIESAGVLFGVCHVMRYMPYTDLVKSVVDSGVLGDIINVQHLEPVGWWHMAHSYVRGPWRREDLATPMLLAKSSHDLDWIRYVTGKRIAAVASFGSRHHFRHENKPALAADRCLDCPLQETCPYAAQKLYLPVVREEGAVWPVTVITDDATEEGVTEALRTGPYGVCVYAADNTVVDNQVVALQFEDGTAGTFTMTAFSEQEHRKTQLFGSHGMLDGDGERVRVTDFRTGESTVHETGPTGAANAGGDHGGGDGGVMSAFVAAVAAGDPDLIRSGPRESLDSHLAVFAAERSRHAGTVEAVPRY</sequence>
<evidence type="ECO:0000313" key="6">
    <source>
        <dbReference type="Proteomes" id="UP000521075"/>
    </source>
</evidence>
<protein>
    <submittedName>
        <fullName evidence="5">Putative dehydrogenase</fullName>
    </submittedName>
</protein>
<dbReference type="InterPro" id="IPR036291">
    <property type="entry name" value="NAD(P)-bd_dom_sf"/>
</dbReference>